<dbReference type="InterPro" id="IPR007657">
    <property type="entry name" value="Glycosyltransferase_61"/>
</dbReference>
<evidence type="ECO:0000259" key="6">
    <source>
        <dbReference type="Pfam" id="PF04577"/>
    </source>
</evidence>
<reference evidence="7 8" key="1">
    <citation type="journal article" date="2014" name="Nat. Commun.">
        <title>Klebsormidium flaccidum genome reveals primary factors for plant terrestrial adaptation.</title>
        <authorList>
            <person name="Hori K."/>
            <person name="Maruyama F."/>
            <person name="Fujisawa T."/>
            <person name="Togashi T."/>
            <person name="Yamamoto N."/>
            <person name="Seo M."/>
            <person name="Sato S."/>
            <person name="Yamada T."/>
            <person name="Mori H."/>
            <person name="Tajima N."/>
            <person name="Moriyama T."/>
            <person name="Ikeuchi M."/>
            <person name="Watanabe M."/>
            <person name="Wada H."/>
            <person name="Kobayashi K."/>
            <person name="Saito M."/>
            <person name="Masuda T."/>
            <person name="Sasaki-Sekimoto Y."/>
            <person name="Mashiguchi K."/>
            <person name="Awai K."/>
            <person name="Shimojima M."/>
            <person name="Masuda S."/>
            <person name="Iwai M."/>
            <person name="Nobusawa T."/>
            <person name="Narise T."/>
            <person name="Kondo S."/>
            <person name="Saito H."/>
            <person name="Sato R."/>
            <person name="Murakawa M."/>
            <person name="Ihara Y."/>
            <person name="Oshima-Yamada Y."/>
            <person name="Ohtaka K."/>
            <person name="Satoh M."/>
            <person name="Sonobe K."/>
            <person name="Ishii M."/>
            <person name="Ohtani R."/>
            <person name="Kanamori-Sato M."/>
            <person name="Honoki R."/>
            <person name="Miyazaki D."/>
            <person name="Mochizuki H."/>
            <person name="Umetsu J."/>
            <person name="Higashi K."/>
            <person name="Shibata D."/>
            <person name="Kamiya Y."/>
            <person name="Sato N."/>
            <person name="Nakamura Y."/>
            <person name="Tabata S."/>
            <person name="Ida S."/>
            <person name="Kurokawa K."/>
            <person name="Ohta H."/>
        </authorList>
    </citation>
    <scope>NUCLEOTIDE SEQUENCE [LARGE SCALE GENOMIC DNA]</scope>
    <source>
        <strain evidence="7 8">NIES-2285</strain>
    </source>
</reference>
<dbReference type="OrthoDB" id="529273at2759"/>
<keyword evidence="5" id="KW-0472">Membrane</keyword>
<evidence type="ECO:0000256" key="1">
    <source>
        <dbReference type="ARBA" id="ARBA00022676"/>
    </source>
</evidence>
<evidence type="ECO:0000256" key="4">
    <source>
        <dbReference type="SAM" id="MobiDB-lite"/>
    </source>
</evidence>
<feature type="transmembrane region" description="Helical" evidence="5">
    <location>
        <begin position="21"/>
        <end position="41"/>
    </location>
</feature>
<dbReference type="PANTHER" id="PTHR20961:SF124">
    <property type="entry name" value="GLYCOSYLTRANSFERASE"/>
    <property type="match status" value="1"/>
</dbReference>
<dbReference type="PANTHER" id="PTHR20961">
    <property type="entry name" value="GLYCOSYLTRANSFERASE"/>
    <property type="match status" value="1"/>
</dbReference>
<evidence type="ECO:0000256" key="2">
    <source>
        <dbReference type="ARBA" id="ARBA00022679"/>
    </source>
</evidence>
<feature type="domain" description="Glycosyltransferase 61 catalytic" evidence="6">
    <location>
        <begin position="351"/>
        <end position="435"/>
    </location>
</feature>
<evidence type="ECO:0000313" key="8">
    <source>
        <dbReference type="Proteomes" id="UP000054558"/>
    </source>
</evidence>
<gene>
    <name evidence="7" type="ORF">KFL_005210020</name>
</gene>
<proteinExistence type="predicted"/>
<dbReference type="GO" id="GO:0005794">
    <property type="term" value="C:Golgi apparatus"/>
    <property type="evidence" value="ECO:0007669"/>
    <property type="project" value="UniProtKB-ARBA"/>
</dbReference>
<dbReference type="InterPro" id="IPR049625">
    <property type="entry name" value="Glyco_transf_61_cat"/>
</dbReference>
<sequence length="519" mass="58601">MDHGLKRVTKRFQRSGYHLRRCLLINLRRVAILLAILVGFYQAQWLVKLAAEPSEDGQNLLTRSMRRARVRDDKMLEFSHRDPPGRGSSSCRFLPHSIPAEGKPDRRLRHPDDSCNQDEACTTEFERVCLTRREPAPPPDPPYYRTGRPYMDVVGVGPKCKDQNDLAVLYGGPTCRHMGKRLPLRAAGPLPQTGLLEPDGQKIVWKPCTFIIYCAHEGCDMNFFHAIALAYYSTYVAVQKLGLTDLQGIDVEFYESPSVSPNPDEAKPPELIRKARERHTMFLEAFRPASIKFVDISLEATVQHLGCYESVAFAGHIEWPWHCRTTGTKVDPMLAGFSSFIAKSLGFAPRPTLPREDHILYFKRETTVRTLRNSAELEAAFPVPYNIYSPGNSNQTYRERLTELIQLTQHASILFGMHGAGLTNAIFAAPDAVVIEVTNCYYRIPLYRNLAVLTGKNYLELVVAVDEGCKKLGEGDLLHVAHHGDHLTVNVNDLAGVLDQARIILQRARDRGKQSSWRR</sequence>
<dbReference type="AlphaFoldDB" id="A0A1Y1IJ17"/>
<feature type="compositionally biased region" description="Basic and acidic residues" evidence="4">
    <location>
        <begin position="102"/>
        <end position="113"/>
    </location>
</feature>
<organism evidence="7 8">
    <name type="scientific">Klebsormidium nitens</name>
    <name type="common">Green alga</name>
    <name type="synonym">Ulothrix nitens</name>
    <dbReference type="NCBI Taxonomy" id="105231"/>
    <lineage>
        <taxon>Eukaryota</taxon>
        <taxon>Viridiplantae</taxon>
        <taxon>Streptophyta</taxon>
        <taxon>Klebsormidiophyceae</taxon>
        <taxon>Klebsormidiales</taxon>
        <taxon>Klebsormidiaceae</taxon>
        <taxon>Klebsormidium</taxon>
    </lineage>
</organism>
<dbReference type="GO" id="GO:0016763">
    <property type="term" value="F:pentosyltransferase activity"/>
    <property type="evidence" value="ECO:0007669"/>
    <property type="project" value="UniProtKB-ARBA"/>
</dbReference>
<keyword evidence="5" id="KW-1133">Transmembrane helix</keyword>
<dbReference type="Proteomes" id="UP000054558">
    <property type="component" value="Unassembled WGS sequence"/>
</dbReference>
<evidence type="ECO:0000256" key="5">
    <source>
        <dbReference type="SAM" id="Phobius"/>
    </source>
</evidence>
<keyword evidence="3" id="KW-0325">Glycoprotein</keyword>
<dbReference type="EMBL" id="DF237470">
    <property type="protein sequence ID" value="GAQ89429.1"/>
    <property type="molecule type" value="Genomic_DNA"/>
</dbReference>
<keyword evidence="8" id="KW-1185">Reference proteome</keyword>
<protein>
    <recommendedName>
        <fullName evidence="6">Glycosyltransferase 61 catalytic domain-containing protein</fullName>
    </recommendedName>
</protein>
<keyword evidence="2" id="KW-0808">Transferase</keyword>
<evidence type="ECO:0000256" key="3">
    <source>
        <dbReference type="ARBA" id="ARBA00023180"/>
    </source>
</evidence>
<keyword evidence="5" id="KW-0812">Transmembrane</keyword>
<name>A0A1Y1IJ17_KLENI</name>
<evidence type="ECO:0000313" key="7">
    <source>
        <dbReference type="EMBL" id="GAQ89429.1"/>
    </source>
</evidence>
<keyword evidence="1" id="KW-0328">Glycosyltransferase</keyword>
<accession>A0A1Y1IJ17</accession>
<dbReference type="Pfam" id="PF04577">
    <property type="entry name" value="Glyco_transf_61"/>
    <property type="match status" value="1"/>
</dbReference>
<feature type="region of interest" description="Disordered" evidence="4">
    <location>
        <begin position="76"/>
        <end position="114"/>
    </location>
</feature>